<proteinExistence type="inferred from homology"/>
<dbReference type="InterPro" id="IPR001494">
    <property type="entry name" value="Importin-beta_N"/>
</dbReference>
<dbReference type="GO" id="GO:0005643">
    <property type="term" value="C:nuclear pore"/>
    <property type="evidence" value="ECO:0007669"/>
    <property type="project" value="TreeGrafter"/>
</dbReference>
<dbReference type="Pfam" id="PF03810">
    <property type="entry name" value="IBN_N"/>
    <property type="match status" value="1"/>
</dbReference>
<keyword evidence="4" id="KW-0813">Transport</keyword>
<dbReference type="InterPro" id="IPR044189">
    <property type="entry name" value="XPO4/7-like"/>
</dbReference>
<dbReference type="Gene3D" id="1.25.10.10">
    <property type="entry name" value="Leucine-rich Repeat Variant"/>
    <property type="match status" value="1"/>
</dbReference>
<evidence type="ECO:0000256" key="7">
    <source>
        <dbReference type="ARBA" id="ARBA00023242"/>
    </source>
</evidence>
<evidence type="ECO:0000256" key="1">
    <source>
        <dbReference type="ARBA" id="ARBA00004123"/>
    </source>
</evidence>
<feature type="domain" description="Importin N-terminal" evidence="8">
    <location>
        <begin position="26"/>
        <end position="90"/>
    </location>
</feature>
<dbReference type="GO" id="GO:0005049">
    <property type="term" value="F:nuclear export signal receptor activity"/>
    <property type="evidence" value="ECO:0007669"/>
    <property type="project" value="InterPro"/>
</dbReference>
<dbReference type="SMART" id="SM00913">
    <property type="entry name" value="IBN_N"/>
    <property type="match status" value="1"/>
</dbReference>
<dbReference type="PANTHER" id="PTHR12596:SF2">
    <property type="entry name" value="EXPORTIN-7 ISOFORM X1"/>
    <property type="match status" value="1"/>
</dbReference>
<evidence type="ECO:0000256" key="6">
    <source>
        <dbReference type="ARBA" id="ARBA00022927"/>
    </source>
</evidence>
<dbReference type="Pfam" id="PF25795">
    <property type="entry name" value="TPR_XPO7"/>
    <property type="match status" value="1"/>
</dbReference>
<dbReference type="PANTHER" id="PTHR12596">
    <property type="entry name" value="EXPORTIN 4,7-RELATED"/>
    <property type="match status" value="1"/>
</dbReference>
<dbReference type="InterPro" id="IPR057947">
    <property type="entry name" value="TPR_XPO7/RBP17"/>
</dbReference>
<gene>
    <name evidence="9" type="ORF">RJ639_011415</name>
</gene>
<organism evidence="9 10">
    <name type="scientific">Escallonia herrerae</name>
    <dbReference type="NCBI Taxonomy" id="1293975"/>
    <lineage>
        <taxon>Eukaryota</taxon>
        <taxon>Viridiplantae</taxon>
        <taxon>Streptophyta</taxon>
        <taxon>Embryophyta</taxon>
        <taxon>Tracheophyta</taxon>
        <taxon>Spermatophyta</taxon>
        <taxon>Magnoliopsida</taxon>
        <taxon>eudicotyledons</taxon>
        <taxon>Gunneridae</taxon>
        <taxon>Pentapetalae</taxon>
        <taxon>asterids</taxon>
        <taxon>campanulids</taxon>
        <taxon>Escalloniales</taxon>
        <taxon>Escalloniaceae</taxon>
        <taxon>Escallonia</taxon>
    </lineage>
</organism>
<keyword evidence="5" id="KW-0963">Cytoplasm</keyword>
<dbReference type="GO" id="GO:0006611">
    <property type="term" value="P:protein export from nucleus"/>
    <property type="evidence" value="ECO:0007669"/>
    <property type="project" value="TreeGrafter"/>
</dbReference>
<comment type="subcellular location">
    <subcellularLocation>
        <location evidence="2">Cytoplasm</location>
    </subcellularLocation>
    <subcellularLocation>
        <location evidence="1">Nucleus</location>
    </subcellularLocation>
</comment>
<reference evidence="9" key="1">
    <citation type="submission" date="2022-12" db="EMBL/GenBank/DDBJ databases">
        <title>Draft genome assemblies for two species of Escallonia (Escalloniales).</title>
        <authorList>
            <person name="Chanderbali A."/>
            <person name="Dervinis C."/>
            <person name="Anghel I."/>
            <person name="Soltis D."/>
            <person name="Soltis P."/>
            <person name="Zapata F."/>
        </authorList>
    </citation>
    <scope>NUCLEOTIDE SEQUENCE</scope>
    <source>
        <strain evidence="9">UCBG64.0493</strain>
        <tissue evidence="9">Leaf</tissue>
    </source>
</reference>
<dbReference type="FunFam" id="1.25.10.10:FF:000158">
    <property type="entry name" value="ARM repeat superfamily protein"/>
    <property type="match status" value="1"/>
</dbReference>
<keyword evidence="10" id="KW-1185">Reference proteome</keyword>
<dbReference type="SUPFAM" id="SSF48371">
    <property type="entry name" value="ARM repeat"/>
    <property type="match status" value="1"/>
</dbReference>
<evidence type="ECO:0000313" key="10">
    <source>
        <dbReference type="Proteomes" id="UP001188597"/>
    </source>
</evidence>
<sequence length="1206" mass="136607">MENLAQFEALCERVYNSQDSAERAHAENTLKCFSMNSNYIAQCQYILDNAATPYALMLASSSLLKQVTEQRLSLQLRLDIRNYLINYLATRGPELESFLIGSLIQLLCRITKLGWFDDDSFSEVVKESMSFLSQATVHYAIGLKILNQLICEMNQPNPVQPSTHHRRVACSFRDQSLLQILQISLTALSQLKHDVGSKLQELALSLALKCLSYDFMGTSDESSDDFGTIQIPSSWKPIIEEPSTLQLFFDYYAVNIPPISREALECLVRLASIRRSLFTNEAERLKYLGLLMKGTKEILQTGIGKRPAVVIFAYSTNVQHFGHSFSPCFGFCPCVISLLALASGVFPSTIAHALAPGFSSPVLLIMRTTMSFVAFLDALRLIISYELTCQSAAVGIPITVAAFHLRNRTANLRAGYTRSDQVPLIDSSNPWGFLLSELVNMESYSEWIHAVAEFTLRSLQSWQWASSSIYYLLGLWSRLVSSVRYMKGDMPTMLDKFVPDIIDRFLSSKFESFQAGLSDDLSENPLDNAELLQDQLDFIPYLCRFQYESCSKHILQISDPVLQTYLEAVTLEVPMDKSKLFLIETKLAWIVHVVAAILKTKYSGETQEIHDADLSARVFRLINITDSGFQSQRYAEISKQRLDHAILIFFQHFKRSYVGDQAMQSSKQLYTRFSELLGLNDHLLVLNVIVGKIATNLKCYPESDEVINHTLNLFLEMATGYMTGKLLLKLDTVQLIISHHNREHFSFLKDYRCSRSRTSFFYIIGLLVFMEDSFLKFKSSMDPLLQDFVGLESTPDAIFRTDTAKQALIGLMRDLRGIAMATNSRKTYTFLFDWLYPAHMPLFLKAILHWADTPEVTNPLLKFVAEFVWNKSQRLTFDASSPNGILLFREVSKLVVSYGSRILSLPNHADMYSSKYKGTWIVLTIISRALAGNYVNFGVFEIYGDRALADALDIALKMALSIPLADLLAYRKVTVAYFTFLEVLIKSQITFILNLDSTTFMLIAGSIQSGLQLSDTNILSQCASAVDYLSSFYFHHITLGEPPTSPASLNLARHVADSPSIFPEVTALQILKSLFEVVLFEDYGNQWSLSRPMLSLILINEEVMGLLSMITSPTEGAFANSLVESSWSGQMFTNAKAQILATQIFNLYLQFETQLIFVHMQPMDDQQRLSLCFDQLMTDITRSLDQKNRDKFTQNLTRFRTEFRSR</sequence>
<keyword evidence="7" id="KW-0539">Nucleus</keyword>
<evidence type="ECO:0000256" key="3">
    <source>
        <dbReference type="ARBA" id="ARBA00009466"/>
    </source>
</evidence>
<dbReference type="GO" id="GO:0005737">
    <property type="term" value="C:cytoplasm"/>
    <property type="evidence" value="ECO:0007669"/>
    <property type="project" value="UniProtKB-SubCell"/>
</dbReference>
<protein>
    <recommendedName>
        <fullName evidence="8">Importin N-terminal domain-containing protein</fullName>
    </recommendedName>
</protein>
<comment type="caution">
    <text evidence="9">The sequence shown here is derived from an EMBL/GenBank/DDBJ whole genome shotgun (WGS) entry which is preliminary data.</text>
</comment>
<keyword evidence="6" id="KW-0653">Protein transport</keyword>
<dbReference type="Proteomes" id="UP001188597">
    <property type="component" value="Unassembled WGS sequence"/>
</dbReference>
<evidence type="ECO:0000313" key="9">
    <source>
        <dbReference type="EMBL" id="KAK3011895.1"/>
    </source>
</evidence>
<accession>A0AA89AR27</accession>
<evidence type="ECO:0000256" key="4">
    <source>
        <dbReference type="ARBA" id="ARBA00022448"/>
    </source>
</evidence>
<evidence type="ECO:0000256" key="2">
    <source>
        <dbReference type="ARBA" id="ARBA00004496"/>
    </source>
</evidence>
<evidence type="ECO:0000259" key="8">
    <source>
        <dbReference type="SMART" id="SM00913"/>
    </source>
</evidence>
<dbReference type="EMBL" id="JAVXUP010001415">
    <property type="protein sequence ID" value="KAK3011895.1"/>
    <property type="molecule type" value="Genomic_DNA"/>
</dbReference>
<dbReference type="InterPro" id="IPR011989">
    <property type="entry name" value="ARM-like"/>
</dbReference>
<name>A0AA89AR27_9ASTE</name>
<comment type="similarity">
    <text evidence="3">Belongs to the exportin family.</text>
</comment>
<evidence type="ECO:0000256" key="5">
    <source>
        <dbReference type="ARBA" id="ARBA00022490"/>
    </source>
</evidence>
<dbReference type="GO" id="GO:0031267">
    <property type="term" value="F:small GTPase binding"/>
    <property type="evidence" value="ECO:0007669"/>
    <property type="project" value="InterPro"/>
</dbReference>
<dbReference type="AlphaFoldDB" id="A0AA89AR27"/>
<dbReference type="InterPro" id="IPR016024">
    <property type="entry name" value="ARM-type_fold"/>
</dbReference>